<feature type="compositionally biased region" description="Basic and acidic residues" evidence="1">
    <location>
        <begin position="119"/>
        <end position="131"/>
    </location>
</feature>
<feature type="compositionally biased region" description="Basic and acidic residues" evidence="1">
    <location>
        <begin position="90"/>
        <end position="111"/>
    </location>
</feature>
<dbReference type="AlphaFoldDB" id="K0T2A3"/>
<sequence>MKTFPSPPGWNPSRQKKSFTPKGGQHRRPAPPDRVLVESVLVVAPGAEEVRHLRQPHQNGGRGGVGGRILHGPLECPLHPPRPPPQGEVQRPREEGHSGEVRQGEHEDRRATQPRPGPHRAEEGADLVPERRGRRRGVQDVVHAAQDQDRVDLATTESAGAEEGEHPALDAPGREAAPAEGVVPHRVVRPGPQAEELGEGHGGPAPERLAVGRAADALHGTVADHGEAELAACGFPLPSVVRVLQRPPVCLPARASPPALPSGSPPRTPAGGGASSRPSKPAEAGAPPPLPPRRLRWLSRESASN</sequence>
<feature type="compositionally biased region" description="Pro residues" evidence="1">
    <location>
        <begin position="258"/>
        <end position="268"/>
    </location>
</feature>
<dbReference type="Proteomes" id="UP000266841">
    <property type="component" value="Unassembled WGS sequence"/>
</dbReference>
<feature type="region of interest" description="Disordered" evidence="1">
    <location>
        <begin position="1"/>
        <end position="212"/>
    </location>
</feature>
<evidence type="ECO:0000313" key="3">
    <source>
        <dbReference type="Proteomes" id="UP000266841"/>
    </source>
</evidence>
<reference evidence="2 3" key="1">
    <citation type="journal article" date="2012" name="Genome Biol.">
        <title>Genome and low-iron response of an oceanic diatom adapted to chronic iron limitation.</title>
        <authorList>
            <person name="Lommer M."/>
            <person name="Specht M."/>
            <person name="Roy A.S."/>
            <person name="Kraemer L."/>
            <person name="Andreson R."/>
            <person name="Gutowska M.A."/>
            <person name="Wolf J."/>
            <person name="Bergner S.V."/>
            <person name="Schilhabel M.B."/>
            <person name="Klostermeier U.C."/>
            <person name="Beiko R.G."/>
            <person name="Rosenstiel P."/>
            <person name="Hippler M."/>
            <person name="Laroche J."/>
        </authorList>
    </citation>
    <scope>NUCLEOTIDE SEQUENCE [LARGE SCALE GENOMIC DNA]</scope>
    <source>
        <strain evidence="2 3">CCMP1005</strain>
    </source>
</reference>
<keyword evidence="3" id="KW-1185">Reference proteome</keyword>
<evidence type="ECO:0000313" key="2">
    <source>
        <dbReference type="EMBL" id="EJK71284.1"/>
    </source>
</evidence>
<dbReference type="EMBL" id="AGNL01007436">
    <property type="protein sequence ID" value="EJK71284.1"/>
    <property type="molecule type" value="Genomic_DNA"/>
</dbReference>
<feature type="compositionally biased region" description="Pro residues" evidence="1">
    <location>
        <begin position="1"/>
        <end position="10"/>
    </location>
</feature>
<proteinExistence type="predicted"/>
<comment type="caution">
    <text evidence="2">The sequence shown here is derived from an EMBL/GenBank/DDBJ whole genome shotgun (WGS) entry which is preliminary data.</text>
</comment>
<accession>K0T2A3</accession>
<feature type="region of interest" description="Disordered" evidence="1">
    <location>
        <begin position="251"/>
        <end position="305"/>
    </location>
</feature>
<evidence type="ECO:0000256" key="1">
    <source>
        <dbReference type="SAM" id="MobiDB-lite"/>
    </source>
</evidence>
<organism evidence="2 3">
    <name type="scientific">Thalassiosira oceanica</name>
    <name type="common">Marine diatom</name>
    <dbReference type="NCBI Taxonomy" id="159749"/>
    <lineage>
        <taxon>Eukaryota</taxon>
        <taxon>Sar</taxon>
        <taxon>Stramenopiles</taxon>
        <taxon>Ochrophyta</taxon>
        <taxon>Bacillariophyta</taxon>
        <taxon>Coscinodiscophyceae</taxon>
        <taxon>Thalassiosirophycidae</taxon>
        <taxon>Thalassiosirales</taxon>
        <taxon>Thalassiosiraceae</taxon>
        <taxon>Thalassiosira</taxon>
    </lineage>
</organism>
<name>K0T2A3_THAOC</name>
<feature type="compositionally biased region" description="Gly residues" evidence="1">
    <location>
        <begin position="60"/>
        <end position="69"/>
    </location>
</feature>
<feature type="compositionally biased region" description="Low complexity" evidence="1">
    <location>
        <begin position="181"/>
        <end position="192"/>
    </location>
</feature>
<gene>
    <name evidence="2" type="ORF">THAOC_07298</name>
</gene>
<protein>
    <submittedName>
        <fullName evidence="2">Uncharacterized protein</fullName>
    </submittedName>
</protein>
<feature type="compositionally biased region" description="Basic residues" evidence="1">
    <location>
        <begin position="14"/>
        <end position="29"/>
    </location>
</feature>